<accession>A0ABQ7TG50</accession>
<reference evidence="6 7" key="1">
    <citation type="journal article" date="2022" name="Gigascience">
        <title>A chromosome-level genome assembly and annotation of the desert horned lizard, Phrynosoma platyrhinos, provides insight into chromosomal rearrangements among reptiles.</title>
        <authorList>
            <person name="Koochekian N."/>
            <person name="Ascanio A."/>
            <person name="Farleigh K."/>
            <person name="Card D.C."/>
            <person name="Schield D.R."/>
            <person name="Castoe T.A."/>
            <person name="Jezkova T."/>
        </authorList>
    </citation>
    <scope>NUCLEOTIDE SEQUENCE [LARGE SCALE GENOMIC DNA]</scope>
    <source>
        <strain evidence="6">NK-2021</strain>
    </source>
</reference>
<dbReference type="InterPro" id="IPR058745">
    <property type="entry name" value="PWI_Topors"/>
</dbReference>
<dbReference type="Proteomes" id="UP000826234">
    <property type="component" value="Unassembled WGS sequence"/>
</dbReference>
<feature type="region of interest" description="Disordered" evidence="4">
    <location>
        <begin position="1"/>
        <end position="34"/>
    </location>
</feature>
<feature type="domain" description="Topors PWI-like" evidence="5">
    <location>
        <begin position="116"/>
        <end position="184"/>
    </location>
</feature>
<organism evidence="6 7">
    <name type="scientific">Phrynosoma platyrhinos</name>
    <name type="common">Desert horned lizard</name>
    <dbReference type="NCBI Taxonomy" id="52577"/>
    <lineage>
        <taxon>Eukaryota</taxon>
        <taxon>Metazoa</taxon>
        <taxon>Chordata</taxon>
        <taxon>Craniata</taxon>
        <taxon>Vertebrata</taxon>
        <taxon>Euteleostomi</taxon>
        <taxon>Lepidosauria</taxon>
        <taxon>Squamata</taxon>
        <taxon>Bifurcata</taxon>
        <taxon>Unidentata</taxon>
        <taxon>Episquamata</taxon>
        <taxon>Toxicofera</taxon>
        <taxon>Iguania</taxon>
        <taxon>Phrynosomatidae</taxon>
        <taxon>Phrynosomatinae</taxon>
        <taxon>Phrynosoma</taxon>
    </lineage>
</organism>
<evidence type="ECO:0000256" key="2">
    <source>
        <dbReference type="ARBA" id="ARBA00012483"/>
    </source>
</evidence>
<feature type="compositionally biased region" description="Polar residues" evidence="4">
    <location>
        <begin position="223"/>
        <end position="238"/>
    </location>
</feature>
<evidence type="ECO:0000313" key="6">
    <source>
        <dbReference type="EMBL" id="KAH0628400.1"/>
    </source>
</evidence>
<comment type="catalytic activity">
    <reaction evidence="1">
        <text>S-ubiquitinyl-[E2 ubiquitin-conjugating enzyme]-L-cysteine + [acceptor protein]-L-lysine = [E2 ubiquitin-conjugating enzyme]-L-cysteine + N(6)-ubiquitinyl-[acceptor protein]-L-lysine.</text>
        <dbReference type="EC" id="2.3.2.27"/>
    </reaction>
</comment>
<sequence>MPLNNTSFTCSETRKGPSSASSQRPTSPPDNGIVHNKIQGEQTQIEKDIYQLMRQFAVTKKSTNTDVISLGKFKAQAVILFRRALYRAGILVRNVQKPDFNQYISTVYFSRNPSCIDRLSPWLKRELKVLCGNQRSLIHTLQNFILNSMTQHDLQSKEFEALLQPHLHQFTSHFLHEFISFVQSPYNMKKYDWNALYECPGLTREESDSLISSTSSDDEHFQTSHNKQAPNINGNSDYRNQRCLYSTPERNLPTMITNVNSTNKSNNKETDLEDLSNSDTENGIHRTDDFIKNKLLLLQTDKKTQSVGSFLDTQIFGCMEEKENTGDLHPVQTQNSNS</sequence>
<gene>
    <name evidence="6" type="ORF">JD844_009507</name>
</gene>
<dbReference type="PANTHER" id="PTHR46077">
    <property type="entry name" value="E3 UBIQUITIN-PROTEIN LIGASE TOPORS"/>
    <property type="match status" value="1"/>
</dbReference>
<dbReference type="PANTHER" id="PTHR46077:SF3">
    <property type="entry name" value="TOPOISOMERASE I BINDING, ARGININE_SERINE-RICH LIKE"/>
    <property type="match status" value="1"/>
</dbReference>
<evidence type="ECO:0000313" key="7">
    <source>
        <dbReference type="Proteomes" id="UP000826234"/>
    </source>
</evidence>
<evidence type="ECO:0000259" key="5">
    <source>
        <dbReference type="Pfam" id="PF26084"/>
    </source>
</evidence>
<protein>
    <recommendedName>
        <fullName evidence="2">RING-type E3 ubiquitin transferase</fullName>
        <ecNumber evidence="2">2.3.2.27</ecNumber>
    </recommendedName>
</protein>
<evidence type="ECO:0000256" key="4">
    <source>
        <dbReference type="SAM" id="MobiDB-lite"/>
    </source>
</evidence>
<keyword evidence="7" id="KW-1185">Reference proteome</keyword>
<keyword evidence="3" id="KW-0808">Transferase</keyword>
<name>A0ABQ7TG50_PHRPL</name>
<dbReference type="EC" id="2.3.2.27" evidence="2"/>
<feature type="region of interest" description="Disordered" evidence="4">
    <location>
        <begin position="208"/>
        <end position="285"/>
    </location>
</feature>
<proteinExistence type="predicted"/>
<feature type="compositionally biased region" description="Polar residues" evidence="4">
    <location>
        <begin position="1"/>
        <end position="25"/>
    </location>
</feature>
<evidence type="ECO:0000256" key="3">
    <source>
        <dbReference type="ARBA" id="ARBA00022679"/>
    </source>
</evidence>
<dbReference type="EMBL" id="JAIPUX010000439">
    <property type="protein sequence ID" value="KAH0628400.1"/>
    <property type="molecule type" value="Genomic_DNA"/>
</dbReference>
<comment type="caution">
    <text evidence="6">The sequence shown here is derived from an EMBL/GenBank/DDBJ whole genome shotgun (WGS) entry which is preliminary data.</text>
</comment>
<evidence type="ECO:0000256" key="1">
    <source>
        <dbReference type="ARBA" id="ARBA00000900"/>
    </source>
</evidence>
<dbReference type="Pfam" id="PF26084">
    <property type="entry name" value="PWI_Topors"/>
    <property type="match status" value="1"/>
</dbReference>